<accession>A0A066UND9</accession>
<reference evidence="1 2" key="1">
    <citation type="journal article" date="2014" name="Genome Announc.">
        <title>Draft Genome Sequence of Moraxella bovoculi Strain 237T (ATCC BAA-1259T) Isolated from a Calf with Infectious Bovine Keratoconjunctivitis.</title>
        <authorList>
            <person name="Calcutt M.J."/>
            <person name="Foecking M.F."/>
            <person name="Martin N.T."/>
            <person name="Mhlanga-Mutangadura T."/>
            <person name="Reilly T.J."/>
        </authorList>
    </citation>
    <scope>NUCLEOTIDE SEQUENCE [LARGE SCALE GENOMIC DNA]</scope>
    <source>
        <strain evidence="1 2">237</strain>
    </source>
</reference>
<evidence type="ECO:0000313" key="1">
    <source>
        <dbReference type="EMBL" id="KDN25688.1"/>
    </source>
</evidence>
<dbReference type="Proteomes" id="UP000035860">
    <property type="component" value="Unassembled WGS sequence"/>
</dbReference>
<sequence length="77" mass="9083">MKLLFAIFEKFAIIGTNDNYCYLKINNRCNFKTNYVNYHFALFKYLILINQALYVHSLSQKWLGKKPATHQPKGKPP</sequence>
<organism evidence="1 2">
    <name type="scientific">Moraxella bovoculi 237</name>
    <dbReference type="NCBI Taxonomy" id="743974"/>
    <lineage>
        <taxon>Bacteria</taxon>
        <taxon>Pseudomonadati</taxon>
        <taxon>Pseudomonadota</taxon>
        <taxon>Gammaproteobacteria</taxon>
        <taxon>Moraxellales</taxon>
        <taxon>Moraxellaceae</taxon>
        <taxon>Moraxella</taxon>
    </lineage>
</organism>
<name>A0A066UND9_9GAMM</name>
<proteinExistence type="predicted"/>
<evidence type="ECO:0000313" key="2">
    <source>
        <dbReference type="Proteomes" id="UP000035860"/>
    </source>
</evidence>
<protein>
    <submittedName>
        <fullName evidence="1">Uncharacterized protein</fullName>
    </submittedName>
</protein>
<comment type="caution">
    <text evidence="1">The sequence shown here is derived from an EMBL/GenBank/DDBJ whole genome shotgun (WGS) entry which is preliminary data.</text>
</comment>
<dbReference type="AlphaFoldDB" id="A0A066UND9"/>
<dbReference type="EMBL" id="AOMT01000005">
    <property type="protein sequence ID" value="KDN25688.1"/>
    <property type="molecule type" value="Genomic_DNA"/>
</dbReference>
<gene>
    <name evidence="1" type="ORF">MBO_00770</name>
</gene>
<keyword evidence="2" id="KW-1185">Reference proteome</keyword>